<feature type="region of interest" description="Disordered" evidence="1">
    <location>
        <begin position="1227"/>
        <end position="1293"/>
    </location>
</feature>
<evidence type="ECO:0000256" key="1">
    <source>
        <dbReference type="SAM" id="MobiDB-lite"/>
    </source>
</evidence>
<dbReference type="GO" id="GO:0005576">
    <property type="term" value="C:extracellular region"/>
    <property type="evidence" value="ECO:0007669"/>
    <property type="project" value="InterPro"/>
</dbReference>
<dbReference type="GO" id="GO:0008061">
    <property type="term" value="F:chitin binding"/>
    <property type="evidence" value="ECO:0007669"/>
    <property type="project" value="InterPro"/>
</dbReference>
<feature type="compositionally biased region" description="Polar residues" evidence="1">
    <location>
        <begin position="1243"/>
        <end position="1269"/>
    </location>
</feature>
<organism evidence="4 5">
    <name type="scientific">Helicoverpa armigera</name>
    <name type="common">Cotton bollworm</name>
    <name type="synonym">Heliothis armigera</name>
    <dbReference type="NCBI Taxonomy" id="29058"/>
    <lineage>
        <taxon>Eukaryota</taxon>
        <taxon>Metazoa</taxon>
        <taxon>Ecdysozoa</taxon>
        <taxon>Arthropoda</taxon>
        <taxon>Hexapoda</taxon>
        <taxon>Insecta</taxon>
        <taxon>Pterygota</taxon>
        <taxon>Neoptera</taxon>
        <taxon>Endopterygota</taxon>
        <taxon>Lepidoptera</taxon>
        <taxon>Glossata</taxon>
        <taxon>Ditrysia</taxon>
        <taxon>Noctuoidea</taxon>
        <taxon>Noctuidae</taxon>
        <taxon>Heliothinae</taxon>
        <taxon>Helicoverpa</taxon>
    </lineage>
</organism>
<feature type="compositionally biased region" description="Low complexity" evidence="1">
    <location>
        <begin position="288"/>
        <end position="298"/>
    </location>
</feature>
<feature type="region of interest" description="Disordered" evidence="1">
    <location>
        <begin position="487"/>
        <end position="524"/>
    </location>
</feature>
<dbReference type="InterPro" id="IPR036508">
    <property type="entry name" value="Chitin-bd_dom_sf"/>
</dbReference>
<feature type="chain" id="PRO_5016157281" description="Chitin-binding type-2 domain-containing protein" evidence="2">
    <location>
        <begin position="18"/>
        <end position="1293"/>
    </location>
</feature>
<reference evidence="4 5" key="1">
    <citation type="journal article" date="2017" name="BMC Biol.">
        <title>Genomic innovations, transcriptional plasticity and gene loss underlying the evolution and divergence of two highly polyphagous and invasive Helicoverpa pest species.</title>
        <authorList>
            <person name="Pearce S.L."/>
            <person name="Clarke D.F."/>
            <person name="East P.D."/>
            <person name="Elfekih S."/>
            <person name="Gordon K.H."/>
            <person name="Jermiin L.S."/>
            <person name="McGaughran A."/>
            <person name="Oakeshott J.G."/>
            <person name="Papanikolaou A."/>
            <person name="Perera O.P."/>
            <person name="Rane R.V."/>
            <person name="Richards S."/>
            <person name="Tay W.T."/>
            <person name="Walsh T.K."/>
            <person name="Anderson A."/>
            <person name="Anderson C.J."/>
            <person name="Asgari S."/>
            <person name="Board P.G."/>
            <person name="Bretschneider A."/>
            <person name="Campbell P.M."/>
            <person name="Chertemps T."/>
            <person name="Christeller J.T."/>
            <person name="Coppin C.W."/>
            <person name="Downes S.J."/>
            <person name="Duan G."/>
            <person name="Farnsworth C.A."/>
            <person name="Good R.T."/>
            <person name="Han L.B."/>
            <person name="Han Y.C."/>
            <person name="Hatje K."/>
            <person name="Horne I."/>
            <person name="Huang Y.P."/>
            <person name="Hughes D.S."/>
            <person name="Jacquin-Joly E."/>
            <person name="James W."/>
            <person name="Jhangiani S."/>
            <person name="Kollmar M."/>
            <person name="Kuwar S.S."/>
            <person name="Li S."/>
            <person name="Liu N.Y."/>
            <person name="Maibeche M.T."/>
            <person name="Miller J.R."/>
            <person name="Montagne N."/>
            <person name="Perry T."/>
            <person name="Qu J."/>
            <person name="Song S.V."/>
            <person name="Sutton G.G."/>
            <person name="Vogel H."/>
            <person name="Walenz B.P."/>
            <person name="Xu W."/>
            <person name="Zhang H.J."/>
            <person name="Zou Z."/>
            <person name="Batterham P."/>
            <person name="Edwards O.R."/>
            <person name="Feyereisen R."/>
            <person name="Gibbs R.A."/>
            <person name="Heckel D.G."/>
            <person name="McGrath A."/>
            <person name="Robin C."/>
            <person name="Scherer S.E."/>
            <person name="Worley K.C."/>
            <person name="Wu Y.D."/>
        </authorList>
    </citation>
    <scope>NUCLEOTIDE SEQUENCE [LARGE SCALE GENOMIC DNA]</scope>
    <source>
        <strain evidence="4">Harm_GR_Male_#8</strain>
        <tissue evidence="4">Whole organism</tissue>
    </source>
</reference>
<evidence type="ECO:0000313" key="5">
    <source>
        <dbReference type="Proteomes" id="UP000249218"/>
    </source>
</evidence>
<feature type="region of interest" description="Disordered" evidence="1">
    <location>
        <begin position="374"/>
        <end position="396"/>
    </location>
</feature>
<name>A0A2W1BSR7_HELAM</name>
<evidence type="ECO:0000256" key="2">
    <source>
        <dbReference type="SAM" id="SignalP"/>
    </source>
</evidence>
<dbReference type="PANTHER" id="PTHR22933:SF42">
    <property type="entry name" value="FI18455P1-RELATED"/>
    <property type="match status" value="1"/>
</dbReference>
<keyword evidence="2" id="KW-0732">Signal</keyword>
<dbReference type="Gene3D" id="2.170.140.10">
    <property type="entry name" value="Chitin binding domain"/>
    <property type="match status" value="1"/>
</dbReference>
<feature type="region of interest" description="Disordered" evidence="1">
    <location>
        <begin position="544"/>
        <end position="569"/>
    </location>
</feature>
<dbReference type="PROSITE" id="PS50940">
    <property type="entry name" value="CHIT_BIND_II"/>
    <property type="match status" value="1"/>
</dbReference>
<gene>
    <name evidence="4" type="primary">HaOG205666</name>
    <name evidence="4" type="ORF">B5X24_HaOG205666</name>
</gene>
<feature type="region of interest" description="Disordered" evidence="1">
    <location>
        <begin position="205"/>
        <end position="228"/>
    </location>
</feature>
<feature type="compositionally biased region" description="Low complexity" evidence="1">
    <location>
        <begin position="315"/>
        <end position="334"/>
    </location>
</feature>
<evidence type="ECO:0000259" key="3">
    <source>
        <dbReference type="PROSITE" id="PS50940"/>
    </source>
</evidence>
<feature type="compositionally biased region" description="Polar residues" evidence="1">
    <location>
        <begin position="269"/>
        <end position="278"/>
    </location>
</feature>
<feature type="region of interest" description="Disordered" evidence="1">
    <location>
        <begin position="269"/>
        <end position="354"/>
    </location>
</feature>
<proteinExistence type="predicted"/>
<dbReference type="Pfam" id="PF01607">
    <property type="entry name" value="CBM_14"/>
    <property type="match status" value="1"/>
</dbReference>
<evidence type="ECO:0000313" key="4">
    <source>
        <dbReference type="EMBL" id="PZC75800.1"/>
    </source>
</evidence>
<dbReference type="SUPFAM" id="SSF57625">
    <property type="entry name" value="Invertebrate chitin-binding proteins"/>
    <property type="match status" value="1"/>
</dbReference>
<dbReference type="Proteomes" id="UP000249218">
    <property type="component" value="Unassembled WGS sequence"/>
</dbReference>
<feature type="compositionally biased region" description="Basic and acidic residues" evidence="1">
    <location>
        <begin position="1283"/>
        <end position="1293"/>
    </location>
</feature>
<accession>A0A2W1BSR7</accession>
<dbReference type="PANTHER" id="PTHR22933">
    <property type="entry name" value="FI18007P1-RELATED"/>
    <property type="match status" value="1"/>
</dbReference>
<keyword evidence="5" id="KW-1185">Reference proteome</keyword>
<feature type="compositionally biased region" description="Polar residues" evidence="1">
    <location>
        <begin position="299"/>
        <end position="314"/>
    </location>
</feature>
<feature type="compositionally biased region" description="Polar residues" evidence="1">
    <location>
        <begin position="335"/>
        <end position="344"/>
    </location>
</feature>
<dbReference type="OrthoDB" id="6514762at2759"/>
<dbReference type="InterPro" id="IPR052976">
    <property type="entry name" value="Scoloptoxin-like"/>
</dbReference>
<feature type="compositionally biased region" description="Polar residues" evidence="1">
    <location>
        <begin position="544"/>
        <end position="562"/>
    </location>
</feature>
<dbReference type="SMART" id="SM00494">
    <property type="entry name" value="ChtBD2"/>
    <property type="match status" value="1"/>
</dbReference>
<feature type="signal peptide" evidence="2">
    <location>
        <begin position="1"/>
        <end position="17"/>
    </location>
</feature>
<sequence length="1293" mass="145357">MWSLVIFLCLTISWADAQNGRGPQHQDHNGHGWDIRLAVPGEPGSDYPTLGAIPRTSFSCAGRDPGYYADIETNCQVFRVCTVGSTYGFQSFLCPNGTLFNQAVFVCDWWMNVDCQNSQQYINNNNEQFENLRLGPQLMKDIKKMLTHPMRNPYDKSAMKSNLIVMQEYKPPFGQLFPNGALLAGPERAPNNVYFPAKQIQNQNLVQGNPNDYSFSASTPDPRYIPAPINTNFLPLQRDAEVFQRQRQNGQYNAVNNNGIQNARVQTTQTSQTGNLISNGHAGRFTQNGNSNSVNTNNYPQIQTPRPTQLTNNFSQRQTSSVSNSQSGNVQNTQRAPNTKQRAQYSEPRRLPQTNNEAAFSKSQNYVNNNNQDKQAYTYSTPSSNIQQYPNNLNNPAGRELKQNLVSTIKEIPSTVITKTLTYSRLVQEPKVGKPKSRITVKTWIVKPTKSARLIVEPTPYTYARPSPASPSAPSPTARLIEENTPYVYEKPTSSQTEKIISPEPESGSDSEEPYSYPKPTPAAKQIETTEIQTTRIFIAPTTIPTRPTYSGRLSSPQTSPLPTKASRLYLTPSPFTSTARFYLPPPRTPTTIPRLYLPSDDAPQPVYYQSSQLRAAPTLPTTTRVTFTENFNQPSFSIRKPSQMNANQENLTFADILTKEKLDITVNDIVKDTDNILKTASPPQYVQYRKEFKSIDYSDNNNYIARTTTDSGESLTSQVPIQTPTVSSKSSRIIATPATSLQPPNENFIYQNSNKLSNLPFFKETGIPNTIERTVSIKITIPERIAAYLFKNRSDPTYDKLEILNTGSSNYLVMSDNFLNNRNAFNFIPIAKLIGGQNSNNISDSQALVYSFLTDSINVAREYNNIAQQEILTSTATPTPAQFQNLNNDKLSQITNQISSLTSSQYTSNDPNSFVNSANIPKPKPQINQLNQFTGNAKYTDDRNQGQQIQTNQFTPSQQTQGEFYSSRYQIPNTQQNILNSQNQFYSGQLYQWSVPDVTNQIYNRPNPANFINPSNIQQQSTQMFTLQRNTNQNNAMDNFKQSNPQFEVVKANTVDLNPAKLQLESPNGVEQFTSQEALNNLINSQSGISAQLEDKIVGTIPHPLEENKLLTYKKDQSYYLYTKLEDNTIDQNSQTNQQTNTNTQQNAKLIQTNGNNMPNVVSFQLIPSVSYELEDEKDKQEILSAFQIDEFGAPRDVTRPQNEANKNQGQQIMTSRIDYAVEHPSTPTQNEQYRINPLYSGPSSYTAPQSSVGSLGSRQVVQNNFNSRLEDFDSNNSNGYPKDRPARQFFS</sequence>
<feature type="domain" description="Chitin-binding type-2" evidence="3">
    <location>
        <begin position="57"/>
        <end position="117"/>
    </location>
</feature>
<dbReference type="InterPro" id="IPR002557">
    <property type="entry name" value="Chitin-bd_dom"/>
</dbReference>
<feature type="compositionally biased region" description="Polar residues" evidence="1">
    <location>
        <begin position="374"/>
        <end position="395"/>
    </location>
</feature>
<dbReference type="EMBL" id="KZ149982">
    <property type="protein sequence ID" value="PZC75800.1"/>
    <property type="molecule type" value="Genomic_DNA"/>
</dbReference>
<feature type="compositionally biased region" description="Polar residues" evidence="1">
    <location>
        <begin position="205"/>
        <end position="219"/>
    </location>
</feature>
<protein>
    <recommendedName>
        <fullName evidence="3">Chitin-binding type-2 domain-containing protein</fullName>
    </recommendedName>
</protein>